<accession>K1RG39</accession>
<reference evidence="1" key="1">
    <citation type="journal article" date="2012" name="Nature">
        <title>The oyster genome reveals stress adaptation and complexity of shell formation.</title>
        <authorList>
            <person name="Zhang G."/>
            <person name="Fang X."/>
            <person name="Guo X."/>
            <person name="Li L."/>
            <person name="Luo R."/>
            <person name="Xu F."/>
            <person name="Yang P."/>
            <person name="Zhang L."/>
            <person name="Wang X."/>
            <person name="Qi H."/>
            <person name="Xiong Z."/>
            <person name="Que H."/>
            <person name="Xie Y."/>
            <person name="Holland P.W."/>
            <person name="Paps J."/>
            <person name="Zhu Y."/>
            <person name="Wu F."/>
            <person name="Chen Y."/>
            <person name="Wang J."/>
            <person name="Peng C."/>
            <person name="Meng J."/>
            <person name="Yang L."/>
            <person name="Liu J."/>
            <person name="Wen B."/>
            <person name="Zhang N."/>
            <person name="Huang Z."/>
            <person name="Zhu Q."/>
            <person name="Feng Y."/>
            <person name="Mount A."/>
            <person name="Hedgecock D."/>
            <person name="Xu Z."/>
            <person name="Liu Y."/>
            <person name="Domazet-Loso T."/>
            <person name="Du Y."/>
            <person name="Sun X."/>
            <person name="Zhang S."/>
            <person name="Liu B."/>
            <person name="Cheng P."/>
            <person name="Jiang X."/>
            <person name="Li J."/>
            <person name="Fan D."/>
            <person name="Wang W."/>
            <person name="Fu W."/>
            <person name="Wang T."/>
            <person name="Wang B."/>
            <person name="Zhang J."/>
            <person name="Peng Z."/>
            <person name="Li Y."/>
            <person name="Li N."/>
            <person name="Wang J."/>
            <person name="Chen M."/>
            <person name="He Y."/>
            <person name="Tan F."/>
            <person name="Song X."/>
            <person name="Zheng Q."/>
            <person name="Huang R."/>
            <person name="Yang H."/>
            <person name="Du X."/>
            <person name="Chen L."/>
            <person name="Yang M."/>
            <person name="Gaffney P.M."/>
            <person name="Wang S."/>
            <person name="Luo L."/>
            <person name="She Z."/>
            <person name="Ming Y."/>
            <person name="Huang W."/>
            <person name="Zhang S."/>
            <person name="Huang B."/>
            <person name="Zhang Y."/>
            <person name="Qu T."/>
            <person name="Ni P."/>
            <person name="Miao G."/>
            <person name="Wang J."/>
            <person name="Wang Q."/>
            <person name="Steinberg C.E."/>
            <person name="Wang H."/>
            <person name="Li N."/>
            <person name="Qian L."/>
            <person name="Zhang G."/>
            <person name="Li Y."/>
            <person name="Yang H."/>
            <person name="Liu X."/>
            <person name="Wang J."/>
            <person name="Yin Y."/>
            <person name="Wang J."/>
        </authorList>
    </citation>
    <scope>NUCLEOTIDE SEQUENCE [LARGE SCALE GENOMIC DNA]</scope>
    <source>
        <strain evidence="1">05x7-T-G4-1.051#20</strain>
    </source>
</reference>
<name>K1RG39_MAGGI</name>
<organism evidence="1">
    <name type="scientific">Magallana gigas</name>
    <name type="common">Pacific oyster</name>
    <name type="synonym">Crassostrea gigas</name>
    <dbReference type="NCBI Taxonomy" id="29159"/>
    <lineage>
        <taxon>Eukaryota</taxon>
        <taxon>Metazoa</taxon>
        <taxon>Spiralia</taxon>
        <taxon>Lophotrochozoa</taxon>
        <taxon>Mollusca</taxon>
        <taxon>Bivalvia</taxon>
        <taxon>Autobranchia</taxon>
        <taxon>Pteriomorphia</taxon>
        <taxon>Ostreida</taxon>
        <taxon>Ostreoidea</taxon>
        <taxon>Ostreidae</taxon>
        <taxon>Magallana</taxon>
    </lineage>
</organism>
<dbReference type="EMBL" id="JH816892">
    <property type="protein sequence ID" value="EKC42729.1"/>
    <property type="molecule type" value="Genomic_DNA"/>
</dbReference>
<dbReference type="HOGENOM" id="CLU_1171627_0_0_1"/>
<evidence type="ECO:0000313" key="1">
    <source>
        <dbReference type="EMBL" id="EKC42729.1"/>
    </source>
</evidence>
<dbReference type="InParanoid" id="K1RG39"/>
<protein>
    <submittedName>
        <fullName evidence="1">Uncharacterized protein</fullName>
    </submittedName>
</protein>
<gene>
    <name evidence="1" type="ORF">CGI_10021340</name>
</gene>
<dbReference type="AlphaFoldDB" id="K1RG39"/>
<sequence>MFNIIKESCPYQNWTYVARERCPNPDHFHCLIDEYGRIGWVCREPIWVEKDRCPVFNVVAKKLDTSSCSQIRCPPYHYRSNNVDVEYVCRYIMERESSTTPFTTKATDTNSILVAVIVLILVAIIVLVADRRRRRNGKRQEESNNDLIQTQEPEYACRYIMDRNSSTTSLTTESPETNSINIGLIVALTLVAIVVVNSKQVLLKHRIQSKKHLVGGKKTEISSIFLIGCYSYPRPGL</sequence>
<proteinExistence type="predicted"/>